<evidence type="ECO:0000313" key="16">
    <source>
        <dbReference type="Proteomes" id="UP000008227"/>
    </source>
</evidence>
<keyword evidence="14" id="KW-0472">Membrane</keyword>
<dbReference type="Bgee" id="ENSSSCG00000027365">
    <property type="expression patterns" value="Expressed in frontal cortex and 19 other cell types or tissues"/>
</dbReference>
<dbReference type="GO" id="GO:0045165">
    <property type="term" value="P:cell fate commitment"/>
    <property type="evidence" value="ECO:0000318"/>
    <property type="project" value="GO_Central"/>
</dbReference>
<dbReference type="InterPro" id="IPR043158">
    <property type="entry name" value="Wnt_C"/>
</dbReference>
<evidence type="ECO:0000256" key="3">
    <source>
        <dbReference type="ARBA" id="ARBA00022473"/>
    </source>
</evidence>
<organism evidence="15 16">
    <name type="scientific">Sus scrofa</name>
    <name type="common">Pig</name>
    <dbReference type="NCBI Taxonomy" id="9823"/>
    <lineage>
        <taxon>Eukaryota</taxon>
        <taxon>Metazoa</taxon>
        <taxon>Chordata</taxon>
        <taxon>Craniata</taxon>
        <taxon>Vertebrata</taxon>
        <taxon>Euteleostomi</taxon>
        <taxon>Mammalia</taxon>
        <taxon>Eutheria</taxon>
        <taxon>Laurasiatheria</taxon>
        <taxon>Artiodactyla</taxon>
        <taxon>Suina</taxon>
        <taxon>Suidae</taxon>
        <taxon>Sus</taxon>
    </lineage>
</organism>
<reference evidence="15" key="3">
    <citation type="submission" date="2025-08" db="UniProtKB">
        <authorList>
            <consortium name="Ensembl"/>
        </authorList>
    </citation>
    <scope>IDENTIFICATION</scope>
</reference>
<dbReference type="PANTHER" id="PTHR12027:SF73">
    <property type="entry name" value="PROTEIN WNT-7B"/>
    <property type="match status" value="1"/>
</dbReference>
<dbReference type="Gene3D" id="3.30.2460.20">
    <property type="match status" value="1"/>
</dbReference>
<reference evidence="15" key="4">
    <citation type="submission" date="2025-09" db="UniProtKB">
        <authorList>
            <consortium name="Ensembl"/>
        </authorList>
    </citation>
    <scope>IDENTIFICATION</scope>
</reference>
<keyword evidence="14" id="KW-0812">Transmembrane</keyword>
<dbReference type="Proteomes" id="UP000008227">
    <property type="component" value="Chromosome 5"/>
</dbReference>
<feature type="compositionally biased region" description="Basic and acidic residues" evidence="13">
    <location>
        <begin position="106"/>
        <end position="117"/>
    </location>
</feature>
<evidence type="ECO:0000256" key="10">
    <source>
        <dbReference type="ARBA" id="ARBA00023288"/>
    </source>
</evidence>
<dbReference type="Ensembl" id="ENSSSCT00000044039.3">
    <property type="protein sequence ID" value="ENSSSCP00000039594.2"/>
    <property type="gene ID" value="ENSSSCG00000027365.4"/>
</dbReference>
<dbReference type="AlphaFoldDB" id="A0A287A6M0"/>
<keyword evidence="14" id="KW-1133">Transmembrane helix</keyword>
<sequence>MRLCVTGREEKREGEPGSKGERAHGERGGRAGGGSSYLGLARSSLAGARVTWGGRQVRTHWPPQRSARRARPQAAAPSGGRARPPAALAPRPQPAPVGPCGHSARLRGDGPRPRSLPEAHAAAARAHHGGSARRVPARRRPPEPQRRLRAVHRSRRPPPPAPARSSPGPRVPSGRRCLWRSPPPWIMHRNFRKWIFYVFLCFGVLYVKLGALSSVVALGANIICNKIPGLAPRQRAICQSRPDAIIVIGEGAQMGINECQYQFRFGRWNCSALGEKTVFGQELRVGSREAAFTYAITAAGVAHAVTAACSQGNLSNCGCDREKQGYYNQAEGWKWGGCSADVRYGIDFSRRFVDAREIKKNARRLMNLHNNEAGRKVLEERMKLECKCHGVSGSCTTKTCWTTLPKFREVGHLLKEKYNVAVQVEVVRASRLRQPTFLRIKQLRSYQKPMETDLVYIEKSPNYCEEDAATGSVGTQGRLCNRTSPGADGCDTMCCGRGYNTHQYTKVWQCNCKFHWCCFVKCNTCSERTEVFTCK</sequence>
<dbReference type="GO" id="GO:0005615">
    <property type="term" value="C:extracellular space"/>
    <property type="evidence" value="ECO:0000318"/>
    <property type="project" value="GO_Central"/>
</dbReference>
<evidence type="ECO:0000256" key="2">
    <source>
        <dbReference type="ARBA" id="ARBA00005683"/>
    </source>
</evidence>
<dbReference type="GO" id="GO:0005125">
    <property type="term" value="F:cytokine activity"/>
    <property type="evidence" value="ECO:0000318"/>
    <property type="project" value="GO_Central"/>
</dbReference>
<name>A0A287A6M0_PIG</name>
<feature type="compositionally biased region" description="Basic and acidic residues" evidence="13">
    <location>
        <begin position="7"/>
        <end position="29"/>
    </location>
</feature>
<comment type="similarity">
    <text evidence="2 12">Belongs to the Wnt family.</text>
</comment>
<keyword evidence="3 12" id="KW-0217">Developmental protein</keyword>
<evidence type="ECO:0000256" key="7">
    <source>
        <dbReference type="ARBA" id="ARBA00022729"/>
    </source>
</evidence>
<dbReference type="GO" id="GO:0046330">
    <property type="term" value="P:positive regulation of JNK cascade"/>
    <property type="evidence" value="ECO:0000318"/>
    <property type="project" value="GO_Central"/>
</dbReference>
<keyword evidence="10" id="KW-0449">Lipoprotein</keyword>
<evidence type="ECO:0000256" key="5">
    <source>
        <dbReference type="ARBA" id="ARBA00022530"/>
    </source>
</evidence>
<keyword evidence="9" id="KW-0325">Glycoprotein</keyword>
<keyword evidence="4" id="KW-0964">Secreted</keyword>
<keyword evidence="16" id="KW-1185">Reference proteome</keyword>
<dbReference type="GO" id="GO:0005109">
    <property type="term" value="F:frizzled binding"/>
    <property type="evidence" value="ECO:0000318"/>
    <property type="project" value="GO_Central"/>
</dbReference>
<dbReference type="FunFam" id="3.30.2460.20:FF:000001">
    <property type="entry name" value="Wnt homolog"/>
    <property type="match status" value="1"/>
</dbReference>
<evidence type="ECO:0000256" key="4">
    <source>
        <dbReference type="ARBA" id="ARBA00022525"/>
    </source>
</evidence>
<feature type="region of interest" description="Disordered" evidence="13">
    <location>
        <begin position="51"/>
        <end position="175"/>
    </location>
</feature>
<dbReference type="InterPro" id="IPR013300">
    <property type="entry name" value="Wnt7"/>
</dbReference>
<dbReference type="GeneTree" id="ENSGT00940000158861"/>
<dbReference type="GO" id="GO:0060070">
    <property type="term" value="P:canonical Wnt signaling pathway"/>
    <property type="evidence" value="ECO:0000318"/>
    <property type="project" value="GO_Central"/>
</dbReference>
<dbReference type="PROSITE" id="PS00246">
    <property type="entry name" value="WNT1"/>
    <property type="match status" value="1"/>
</dbReference>
<accession>A0A287A6M0</accession>
<evidence type="ECO:0000256" key="13">
    <source>
        <dbReference type="SAM" id="MobiDB-lite"/>
    </source>
</evidence>
<keyword evidence="7" id="KW-0732">Signal</keyword>
<evidence type="ECO:0000256" key="6">
    <source>
        <dbReference type="ARBA" id="ARBA00022687"/>
    </source>
</evidence>
<dbReference type="InterPro" id="IPR018161">
    <property type="entry name" value="Wnt_CS"/>
</dbReference>
<dbReference type="SMART" id="SM00097">
    <property type="entry name" value="WNT1"/>
    <property type="match status" value="1"/>
</dbReference>
<feature type="compositionally biased region" description="Basic residues" evidence="13">
    <location>
        <begin position="147"/>
        <end position="156"/>
    </location>
</feature>
<dbReference type="GO" id="GO:0048513">
    <property type="term" value="P:animal organ development"/>
    <property type="evidence" value="ECO:0007669"/>
    <property type="project" value="UniProtKB-ARBA"/>
</dbReference>
<dbReference type="InterPro" id="IPR005817">
    <property type="entry name" value="Wnt"/>
</dbReference>
<proteinExistence type="inferred from homology"/>
<dbReference type="GO" id="GO:0009888">
    <property type="term" value="P:tissue development"/>
    <property type="evidence" value="ECO:0007669"/>
    <property type="project" value="UniProtKB-ARBA"/>
</dbReference>
<dbReference type="VGNC" id="VGNC:94975">
    <property type="gene designation" value="WNT7B"/>
</dbReference>
<feature type="transmembrane region" description="Helical" evidence="14">
    <location>
        <begin position="194"/>
        <end position="218"/>
    </location>
</feature>
<evidence type="ECO:0000256" key="14">
    <source>
        <dbReference type="SAM" id="Phobius"/>
    </source>
</evidence>
<evidence type="ECO:0000256" key="1">
    <source>
        <dbReference type="ARBA" id="ARBA00004498"/>
    </source>
</evidence>
<keyword evidence="6 12" id="KW-0879">Wnt signaling pathway</keyword>
<dbReference type="Pfam" id="PF00110">
    <property type="entry name" value="wnt"/>
    <property type="match status" value="1"/>
</dbReference>
<evidence type="ECO:0000256" key="12">
    <source>
        <dbReference type="RuleBase" id="RU003500"/>
    </source>
</evidence>
<comment type="subcellular location">
    <subcellularLocation>
        <location evidence="1 12">Secreted</location>
        <location evidence="1 12">Extracellular space</location>
        <location evidence="1 12">Extracellular matrix</location>
    </subcellularLocation>
</comment>
<feature type="region of interest" description="Disordered" evidence="13">
    <location>
        <begin position="1"/>
        <end position="37"/>
    </location>
</feature>
<feature type="compositionally biased region" description="Low complexity" evidence="13">
    <location>
        <begin position="72"/>
        <end position="90"/>
    </location>
</feature>
<dbReference type="FunCoup" id="A0A287A6M0">
    <property type="interactions" value="528"/>
</dbReference>
<evidence type="ECO:0000313" key="17">
    <source>
        <dbReference type="VGNC" id="VGNC:94975"/>
    </source>
</evidence>
<dbReference type="PRINTS" id="PR01891">
    <property type="entry name" value="WNT7PROTEIN"/>
</dbReference>
<evidence type="ECO:0000313" key="15">
    <source>
        <dbReference type="Ensembl" id="ENSSSCP00000039594.2"/>
    </source>
</evidence>
<dbReference type="Reactome" id="R-SSC-3238698">
    <property type="pathway name" value="WNT ligand biogenesis and trafficking"/>
</dbReference>
<dbReference type="PANTHER" id="PTHR12027">
    <property type="entry name" value="WNT RELATED"/>
    <property type="match status" value="1"/>
</dbReference>
<dbReference type="PaxDb" id="9823-ENSSSCP00000028123"/>
<feature type="compositionally biased region" description="Low complexity" evidence="13">
    <location>
        <begin position="163"/>
        <end position="175"/>
    </location>
</feature>
<keyword evidence="5" id="KW-0272">Extracellular matrix</keyword>
<dbReference type="PRINTS" id="PR01349">
    <property type="entry name" value="WNTPROTEIN"/>
</dbReference>
<evidence type="ECO:0000256" key="8">
    <source>
        <dbReference type="ARBA" id="ARBA00023157"/>
    </source>
</evidence>
<reference evidence="15" key="2">
    <citation type="journal article" date="2020" name="Gigascience">
        <title>An improved pig reference genome sequence to enable pig genetics and genomics research.</title>
        <authorList>
            <person name="Warr A."/>
            <person name="Affara N."/>
            <person name="Aken B."/>
            <person name="Beiki H."/>
            <person name="Bickhart D.M."/>
            <person name="Billis K."/>
            <person name="Chow W."/>
            <person name="Eory L."/>
            <person name="Finlayson H.A."/>
            <person name="Flicek P."/>
            <person name="Giron C.G."/>
            <person name="Griffin D.K."/>
            <person name="Hall R."/>
            <person name="Hannum G."/>
            <person name="Hourlier T."/>
            <person name="Howe K."/>
            <person name="Hume D.A."/>
            <person name="Izuogu O."/>
            <person name="Kim K."/>
            <person name="Koren S."/>
            <person name="Liu H."/>
            <person name="Manchanda N."/>
            <person name="Martin F.J."/>
            <person name="Nonneman D.J."/>
            <person name="O'Connor R.E."/>
            <person name="Phillippy A.M."/>
            <person name="Rohrer G.A."/>
            <person name="Rosen B.D."/>
            <person name="Rund L.A."/>
            <person name="Sargent C.A."/>
            <person name="Schook L.B."/>
            <person name="Schroeder S.G."/>
            <person name="Schwartz A.S."/>
            <person name="Skinner B.M."/>
            <person name="Talbot R."/>
            <person name="Tseng E."/>
            <person name="Tuggle C.K."/>
            <person name="Watson M."/>
            <person name="Smith T.P.L."/>
            <person name="Archibald A.L."/>
        </authorList>
    </citation>
    <scope>NUCLEOTIDE SEQUENCE [LARGE SCALE GENOMIC DNA]</scope>
    <source>
        <strain evidence="15">Duroc</strain>
    </source>
</reference>
<dbReference type="CDD" id="cd19350">
    <property type="entry name" value="wnt_Wnt7b"/>
    <property type="match status" value="1"/>
</dbReference>
<evidence type="ECO:0000256" key="11">
    <source>
        <dbReference type="ARBA" id="ARBA00045764"/>
    </source>
</evidence>
<gene>
    <name evidence="15 17" type="primary">WNT7B</name>
</gene>
<comment type="function">
    <text evidence="11">Ligand for members of the frizzled family of seven transmembrane receptors that functions in the canonical Wnt/beta-catenin signaling pathway. Required for normal fusion of the chorion and the allantois during placenta development. Required for central nervous system (CNS) angiogenesis and blood-brain barrier regulation.</text>
</comment>
<reference evidence="16" key="1">
    <citation type="submission" date="2009-11" db="EMBL/GenBank/DDBJ databases">
        <authorList>
            <consortium name="Porcine genome sequencing project"/>
        </authorList>
    </citation>
    <scope>NUCLEOTIDE SEQUENCE [LARGE SCALE GENOMIC DNA]</scope>
    <source>
        <strain evidence="16">Duroc</strain>
    </source>
</reference>
<feature type="compositionally biased region" description="Basic residues" evidence="13">
    <location>
        <begin position="125"/>
        <end position="139"/>
    </location>
</feature>
<dbReference type="GO" id="GO:0030182">
    <property type="term" value="P:neuron differentiation"/>
    <property type="evidence" value="ECO:0000318"/>
    <property type="project" value="GO_Central"/>
</dbReference>
<protein>
    <recommendedName>
        <fullName evidence="12">Protein Wnt</fullName>
    </recommendedName>
</protein>
<keyword evidence="8" id="KW-1015">Disulfide bond</keyword>
<evidence type="ECO:0000256" key="9">
    <source>
        <dbReference type="ARBA" id="ARBA00023180"/>
    </source>
</evidence>
<dbReference type="ExpressionAtlas" id="A0A287A6M0">
    <property type="expression patterns" value="baseline and differential"/>
</dbReference>